<organism evidence="2 3">
    <name type="scientific">Agromyces tardus</name>
    <dbReference type="NCBI Taxonomy" id="2583849"/>
    <lineage>
        <taxon>Bacteria</taxon>
        <taxon>Bacillati</taxon>
        <taxon>Actinomycetota</taxon>
        <taxon>Actinomycetes</taxon>
        <taxon>Micrococcales</taxon>
        <taxon>Microbacteriaceae</taxon>
        <taxon>Agromyces</taxon>
    </lineage>
</organism>
<dbReference type="Proteomes" id="UP000275048">
    <property type="component" value="Unassembled WGS sequence"/>
</dbReference>
<protein>
    <submittedName>
        <fullName evidence="2">Aldo/keto reductase</fullName>
    </submittedName>
</protein>
<dbReference type="InterPro" id="IPR036812">
    <property type="entry name" value="NAD(P)_OxRdtase_dom_sf"/>
</dbReference>
<dbReference type="InterPro" id="IPR044477">
    <property type="entry name" value="FDH-like"/>
</dbReference>
<dbReference type="CDD" id="cd19162">
    <property type="entry name" value="AKR_FDH"/>
    <property type="match status" value="1"/>
</dbReference>
<evidence type="ECO:0000313" key="2">
    <source>
        <dbReference type="EMBL" id="RNB50667.1"/>
    </source>
</evidence>
<dbReference type="GO" id="GO:0005829">
    <property type="term" value="C:cytosol"/>
    <property type="evidence" value="ECO:0007669"/>
    <property type="project" value="TreeGrafter"/>
</dbReference>
<dbReference type="Gene3D" id="3.20.20.100">
    <property type="entry name" value="NADP-dependent oxidoreductase domain"/>
    <property type="match status" value="1"/>
</dbReference>
<reference evidence="2 3" key="1">
    <citation type="submission" date="2018-10" db="EMBL/GenBank/DDBJ databases">
        <title>Isolation, diversity and antibacterial activity of antinobacteria from the wheat rhizosphere soil.</title>
        <authorList>
            <person name="Sun T."/>
        </authorList>
    </citation>
    <scope>NUCLEOTIDE SEQUENCE [LARGE SCALE GENOMIC DNA]</scope>
    <source>
        <strain evidence="2 3">SJ-23</strain>
    </source>
</reference>
<evidence type="ECO:0000313" key="3">
    <source>
        <dbReference type="Proteomes" id="UP000275048"/>
    </source>
</evidence>
<dbReference type="GO" id="GO:0016491">
    <property type="term" value="F:oxidoreductase activity"/>
    <property type="evidence" value="ECO:0007669"/>
    <property type="project" value="InterPro"/>
</dbReference>
<comment type="caution">
    <text evidence="2">The sequence shown here is derived from an EMBL/GenBank/DDBJ whole genome shotgun (WGS) entry which is preliminary data.</text>
</comment>
<evidence type="ECO:0000259" key="1">
    <source>
        <dbReference type="Pfam" id="PF00248"/>
    </source>
</evidence>
<sequence length="335" mass="35397">MLSRTVGRGVSTTEIGLGVAQFGNLYRETSDEASTDAVDRAWAAGIRYFDTAPHYGLGLSERRLGAALAGRPRADYVVSTKVGRLLVPDPSGAGRLDDQGFVVPATTRREWDFTRDGIRRSIDASLERLGLDRIDIAYLHDPDDHFDVASREGIPALIELRDEGVVRAIGAGMNQSAMLADFVRGHDIDVVMVAGRYTLLEQGALDDLLPAAEAAGVAVVAAAVYNSGLLSNPRPAADAKYDYAPVPPAVLERADAIADVCDEFGITLPQAAIAFPLLNPVVASVVVGTRTAAHVESTIERYEAAVPADFWPALVERGLLRADALPAAAAGGAPA</sequence>
<dbReference type="RefSeq" id="WP_122936268.1">
    <property type="nucleotide sequence ID" value="NZ_JBHSNT010000068.1"/>
</dbReference>
<dbReference type="PANTHER" id="PTHR42686:SF1">
    <property type="entry name" value="GH17980P-RELATED"/>
    <property type="match status" value="1"/>
</dbReference>
<dbReference type="InterPro" id="IPR023210">
    <property type="entry name" value="NADP_OxRdtase_dom"/>
</dbReference>
<dbReference type="OrthoDB" id="9768851at2"/>
<keyword evidence="3" id="KW-1185">Reference proteome</keyword>
<gene>
    <name evidence="2" type="ORF">EDM22_06580</name>
</gene>
<feature type="domain" description="NADP-dependent oxidoreductase" evidence="1">
    <location>
        <begin position="14"/>
        <end position="314"/>
    </location>
</feature>
<dbReference type="PANTHER" id="PTHR42686">
    <property type="entry name" value="GH17980P-RELATED"/>
    <property type="match status" value="1"/>
</dbReference>
<dbReference type="EMBL" id="RHHB01000007">
    <property type="protein sequence ID" value="RNB50667.1"/>
    <property type="molecule type" value="Genomic_DNA"/>
</dbReference>
<dbReference type="SUPFAM" id="SSF51430">
    <property type="entry name" value="NAD(P)-linked oxidoreductase"/>
    <property type="match status" value="1"/>
</dbReference>
<proteinExistence type="predicted"/>
<name>A0A3M8AJA4_9MICO</name>
<dbReference type="AlphaFoldDB" id="A0A3M8AJA4"/>
<accession>A0A3M8AJA4</accession>
<dbReference type="InterPro" id="IPR020471">
    <property type="entry name" value="AKR"/>
</dbReference>
<dbReference type="Pfam" id="PF00248">
    <property type="entry name" value="Aldo_ket_red"/>
    <property type="match status" value="1"/>
</dbReference>